<feature type="transmembrane region" description="Helical" evidence="1">
    <location>
        <begin position="231"/>
        <end position="252"/>
    </location>
</feature>
<feature type="transmembrane region" description="Helical" evidence="1">
    <location>
        <begin position="178"/>
        <end position="199"/>
    </location>
</feature>
<reference evidence="3 4" key="1">
    <citation type="journal article" date="2018" name="Int. J. Syst. Bacteriol.">
        <title>Oceaniradius stylonemae gen. nov., sp. nov., isolated from a red alga, Stylonema cornu-cervi.</title>
        <authorList>
            <person name="Jeong S."/>
        </authorList>
    </citation>
    <scope>NUCLEOTIDE SEQUENCE [LARGE SCALE GENOMIC DNA]</scope>
    <source>
        <strain evidence="3 4">StC1</strain>
    </source>
</reference>
<dbReference type="Pfam" id="PF07786">
    <property type="entry name" value="HGSNAT_cat"/>
    <property type="match status" value="1"/>
</dbReference>
<name>A0A3A8AFC7_9HYPH</name>
<sequence length="329" mass="35335">MTDVSTTETVPRKRIDALDVARGVALVAMATYHFSWDLEFFGYLEPGTSTTGALKHYARSIAASFLFLVGVGIMLAHANGIRWPAFARRWLKIAAAAALITIATWFATRETFVFFGILHHIAFASLAGLFFLGLPWWALAAIAAAIFIGTPFLQSPIFTPLGMVWTGLSSTPPRSNDFVPVLPWFSAVLAGMAAAKLVFIARTPPRVLTPEGWSANSPLSRLLALFGRWSLTFYLLHQPILIGLVFLVSLAFPAQPPSFSAGCNAACTAQFEAEPCAVYCACAEAELEAAGKLESLLSEPASAQSDLETSAIIVQCAFEAGITGDGRNR</sequence>
<dbReference type="RefSeq" id="WP_109767923.1">
    <property type="nucleotide sequence ID" value="NZ_QFWV02000002.1"/>
</dbReference>
<proteinExistence type="predicted"/>
<protein>
    <submittedName>
        <fullName evidence="3">DUF1624 domain-containing protein</fullName>
    </submittedName>
</protein>
<dbReference type="Proteomes" id="UP000246132">
    <property type="component" value="Unassembled WGS sequence"/>
</dbReference>
<dbReference type="OrthoDB" id="9807591at2"/>
<feature type="transmembrane region" description="Helical" evidence="1">
    <location>
        <begin position="113"/>
        <end position="132"/>
    </location>
</feature>
<keyword evidence="1" id="KW-1133">Transmembrane helix</keyword>
<feature type="domain" description="Heparan-alpha-glucosaminide N-acetyltransferase catalytic" evidence="2">
    <location>
        <begin position="14"/>
        <end position="239"/>
    </location>
</feature>
<dbReference type="AlphaFoldDB" id="A0A3A8AFC7"/>
<dbReference type="InterPro" id="IPR012429">
    <property type="entry name" value="HGSNAT_cat"/>
</dbReference>
<keyword evidence="1" id="KW-0472">Membrane</keyword>
<feature type="transmembrane region" description="Helical" evidence="1">
    <location>
        <begin position="20"/>
        <end position="36"/>
    </location>
</feature>
<feature type="transmembrane region" description="Helical" evidence="1">
    <location>
        <begin position="90"/>
        <end position="107"/>
    </location>
</feature>
<evidence type="ECO:0000256" key="1">
    <source>
        <dbReference type="SAM" id="Phobius"/>
    </source>
</evidence>
<feature type="transmembrane region" description="Helical" evidence="1">
    <location>
        <begin position="139"/>
        <end position="158"/>
    </location>
</feature>
<organism evidence="3 4">
    <name type="scientific">Oceaniradius stylonematis</name>
    <dbReference type="NCBI Taxonomy" id="2184161"/>
    <lineage>
        <taxon>Bacteria</taxon>
        <taxon>Pseudomonadati</taxon>
        <taxon>Pseudomonadota</taxon>
        <taxon>Alphaproteobacteria</taxon>
        <taxon>Hyphomicrobiales</taxon>
        <taxon>Ahrensiaceae</taxon>
        <taxon>Oceaniradius</taxon>
    </lineage>
</organism>
<evidence type="ECO:0000313" key="4">
    <source>
        <dbReference type="Proteomes" id="UP000246132"/>
    </source>
</evidence>
<evidence type="ECO:0000259" key="2">
    <source>
        <dbReference type="Pfam" id="PF07786"/>
    </source>
</evidence>
<dbReference type="EMBL" id="QFWV02000002">
    <property type="protein sequence ID" value="RKF08108.1"/>
    <property type="molecule type" value="Genomic_DNA"/>
</dbReference>
<accession>A0A3A8AFC7</accession>
<keyword evidence="4" id="KW-1185">Reference proteome</keyword>
<keyword evidence="1" id="KW-0812">Transmembrane</keyword>
<evidence type="ECO:0000313" key="3">
    <source>
        <dbReference type="EMBL" id="RKF08108.1"/>
    </source>
</evidence>
<feature type="transmembrane region" description="Helical" evidence="1">
    <location>
        <begin position="56"/>
        <end position="78"/>
    </location>
</feature>
<gene>
    <name evidence="3" type="ORF">DEM25_001950</name>
</gene>
<comment type="caution">
    <text evidence="3">The sequence shown here is derived from an EMBL/GenBank/DDBJ whole genome shotgun (WGS) entry which is preliminary data.</text>
</comment>